<feature type="compositionally biased region" description="Low complexity" evidence="3">
    <location>
        <begin position="1652"/>
        <end position="1666"/>
    </location>
</feature>
<evidence type="ECO:0000313" key="5">
    <source>
        <dbReference type="EMBL" id="KAG5480918.1"/>
    </source>
</evidence>
<feature type="compositionally biased region" description="Low complexity" evidence="3">
    <location>
        <begin position="1300"/>
        <end position="1310"/>
    </location>
</feature>
<feature type="compositionally biased region" description="Basic and acidic residues" evidence="3">
    <location>
        <begin position="1200"/>
        <end position="1218"/>
    </location>
</feature>
<feature type="region of interest" description="Disordered" evidence="3">
    <location>
        <begin position="1794"/>
        <end position="1836"/>
    </location>
</feature>
<feature type="compositionally biased region" description="Low complexity" evidence="3">
    <location>
        <begin position="1814"/>
        <end position="1830"/>
    </location>
</feature>
<feature type="coiled-coil region" evidence="2">
    <location>
        <begin position="716"/>
        <end position="743"/>
    </location>
</feature>
<organism evidence="5 6">
    <name type="scientific">Leishmania orientalis</name>
    <dbReference type="NCBI Taxonomy" id="2249476"/>
    <lineage>
        <taxon>Eukaryota</taxon>
        <taxon>Discoba</taxon>
        <taxon>Euglenozoa</taxon>
        <taxon>Kinetoplastea</taxon>
        <taxon>Metakinetoplastina</taxon>
        <taxon>Trypanosomatida</taxon>
        <taxon>Trypanosomatidae</taxon>
        <taxon>Leishmaniinae</taxon>
        <taxon>Leishmania</taxon>
    </lineage>
</organism>
<gene>
    <name evidence="5" type="ORF">LSCM4_06488</name>
</gene>
<feature type="compositionally biased region" description="Low complexity" evidence="3">
    <location>
        <begin position="1934"/>
        <end position="1947"/>
    </location>
</feature>
<evidence type="ECO:0000256" key="1">
    <source>
        <dbReference type="PROSITE-ProRule" id="PRU00175"/>
    </source>
</evidence>
<feature type="compositionally biased region" description="Pro residues" evidence="3">
    <location>
        <begin position="1686"/>
        <end position="1702"/>
    </location>
</feature>
<feature type="region of interest" description="Disordered" evidence="3">
    <location>
        <begin position="1931"/>
        <end position="1978"/>
    </location>
</feature>
<feature type="region of interest" description="Disordered" evidence="3">
    <location>
        <begin position="470"/>
        <end position="519"/>
    </location>
</feature>
<dbReference type="CDD" id="cd06503">
    <property type="entry name" value="ATP-synt_Fo_b"/>
    <property type="match status" value="1"/>
</dbReference>
<keyword evidence="1" id="KW-0863">Zinc-finger</keyword>
<evidence type="ECO:0000259" key="4">
    <source>
        <dbReference type="PROSITE" id="PS50089"/>
    </source>
</evidence>
<feature type="compositionally biased region" description="Low complexity" evidence="3">
    <location>
        <begin position="1239"/>
        <end position="1250"/>
    </location>
</feature>
<feature type="compositionally biased region" description="Low complexity" evidence="3">
    <location>
        <begin position="1503"/>
        <end position="1541"/>
    </location>
</feature>
<feature type="compositionally biased region" description="Polar residues" evidence="3">
    <location>
        <begin position="144"/>
        <end position="156"/>
    </location>
</feature>
<feature type="compositionally biased region" description="Pro residues" evidence="3">
    <location>
        <begin position="1965"/>
        <end position="1977"/>
    </location>
</feature>
<feature type="region of interest" description="Disordered" evidence="3">
    <location>
        <begin position="1"/>
        <end position="21"/>
    </location>
</feature>
<feature type="compositionally biased region" description="Gly residues" evidence="3">
    <location>
        <begin position="2173"/>
        <end position="2188"/>
    </location>
</feature>
<accession>A0A836HGM1</accession>
<dbReference type="GO" id="GO:0008270">
    <property type="term" value="F:zinc ion binding"/>
    <property type="evidence" value="ECO:0007669"/>
    <property type="project" value="UniProtKB-KW"/>
</dbReference>
<dbReference type="Proteomes" id="UP000674143">
    <property type="component" value="Unassembled WGS sequence"/>
</dbReference>
<feature type="compositionally biased region" description="Basic and acidic residues" evidence="3">
    <location>
        <begin position="1228"/>
        <end position="1238"/>
    </location>
</feature>
<feature type="region of interest" description="Disordered" evidence="3">
    <location>
        <begin position="90"/>
        <end position="197"/>
    </location>
</feature>
<proteinExistence type="predicted"/>
<feature type="region of interest" description="Disordered" evidence="3">
    <location>
        <begin position="236"/>
        <end position="289"/>
    </location>
</feature>
<keyword evidence="1" id="KW-0479">Metal-binding</keyword>
<feature type="region of interest" description="Disordered" evidence="3">
    <location>
        <begin position="1200"/>
        <end position="1310"/>
    </location>
</feature>
<reference evidence="6" key="1">
    <citation type="journal article" date="2021" name="Microbiol. Resour. Announc.">
        <title>LGAAP: Leishmaniinae Genome Assembly and Annotation Pipeline.</title>
        <authorList>
            <person name="Almutairi H."/>
            <person name="Urbaniak M.D."/>
            <person name="Bates M.D."/>
            <person name="Jariyapan N."/>
            <person name="Kwakye-Nuako G."/>
            <person name="Thomaz-Soccol V."/>
            <person name="Al-Salem W.S."/>
            <person name="Dillon R.J."/>
            <person name="Bates P.A."/>
            <person name="Gatherer D."/>
        </authorList>
    </citation>
    <scope>NUCLEOTIDE SEQUENCE [LARGE SCALE GENOMIC DNA]</scope>
</reference>
<sequence length="2653" mass="286613">MAGLQSENISLNSTRLPEQSTSDKDCCAFCLRRAIPSASDPHAPLFPFFSLVDCRHYACQPCALVHCDNAGRRILCPKCHCVSRLAQSGRRRTRSAAAATDADADRVSIDDGVSSTRSHRTGTSPTPHRSALKGKSGTSKRRASSVQFPANPTTSVVPGDGASGAASVPAEDDSAGEAHRRHRASSPLTQDAVDALPLDPLEVQRRRSREQQLQLRAAEAAAKAQKTVSLYAITAAPPPSSTSAGSGTGANDGVKKAKGRSRSQPAPKLPNTILEPKQEYPPPPPLELHTVDEAETHSLSVSGGNRLNAEPAPPIALASASAAAAAEVDAEVEKSAPALVSVSRPLITPPQTEDEVQAATTASDDKPQVNGTLPPSAGLAQVLARPQQLLDDCESTEAEERGVVGDVEAHERAALKQRMEEEDTAIRARRGLVLEFESTPIPVQQQPTPHHRHSHHNNASSLALGDLSDQVSATSDDELSQRVSAHKSAASSSSTSRVRQRISISGASEPPTHPLEKTPDEVDAKVAKGGRASDAATPGDAIRIVPKSIAKSSMVDSTLSPLTTARQGQVAADEESEGYGEPFAAVAPSVREDAKKISAAREAAAAAAEAEAQAAAIRAAEDARAVAEEQERAQRRQLQRDAAEEEAELKRKQLRREEEEVRQRQLHEERAVFACQSLQDRECLAREALEQAEEAVRGHYQRSADEWLNAALPHELEAQRRARAAAEHRRQEEQQQAQLVAQEGLQRDKVEDMEANSWSWLLSGARVDRVVAATEEGDRVQREYDELRFERLRLQLREDTAELVHEEEHGRASFIEYEAATRSLLQSHYAVQRQALAEDEERQEAELFKKAVARREAALRQRHQWELDELDADEVSGRAMLREAEREERRTSNLVFLQRLASIRRKELLSQHTAPADAAAAGEEAGMSSVLSDAPTVMAAQVHSRAQPRQSSAAAPLPLEEDGVGDDGDPDVSGVTTPPQLRTPLITAKQLSELRAREAAYAAELQAALERLQEAERRVAEEAAIRAQAEQERQAVRAESERLLQEAEQRAEQRIREARDSAEQLLQAQLADLRDESVRRAEHAAVMQALAAEEQRAVLEAKLQAAQRQLEEAQQRAQEEVRRAREDAAEMAAADAARSAREAQRREEEWQERCRAEHLLRLAEKESEKEEAIRRLAEIEARAAEAVRLAREEAARTAAEAQERLADMERRQQAREAEVQLAAQRVRSARDSLREFDSRSQSSRRTTPSRGEQRGPKPSTSSLCHEAQRLVAASSNHASQASAHTPLQTPPLVPSSSHTPSATQLQPSAQSSAPISAAVAPAAVAAAPVVTSNATPPRVILSSQHTPLSSAVAPSRERGGAAVPSSSASAAGAASLFAMDPADIIRAAIRSAVQEIVEAQRRTQTLQDRAEQHVELSERRYHRHQGDRLRAARDVAAIESSYALSEVEESEERHKRPQSGAQQARQRPLVRGREHNSRTASSHISDGRLYLTRSSHGGYAQEVSDTPWTRSSSSSASRVSPTRAPLPTASSAAATAVPGSVSSNTLLSTSSVYFDSIYRPSSVALGAMHHFQGRYGCDYAAAQHQQQQRPISFGSYNAASRVLFAPPVVREARDAWAAEDGEHGYAQGMPTAAKASAYPRAASRQEQWYATSAAQPPSQQQQQQPPRAVGVTAALPSAAHAYNEPEPQPPAPAAMDYSPPPRRSTTRTVAEAEPQQQRRRAAAGTNVGSGGGVGALPEPSRMCPRCYCTETTSPCWRCGEMICRRCGLPPGSARQLCCTAHHRAQLREFARRKAYESGHTTAAAGKASSPSPLPQEQQQQQRLRGEQQVQTSFASSTDSVRILDTATFAAEPAARLDAGTSPLASLSPPCMIPPSAYRAPQKQQQRQPYREPSYPSVYPAFTMAGPAALLQQPMYPTGYQSVAAAYPYAYSHSPPQQQQQLPPLQQPFHADSEKPHTASPSLGPYAPPFSHPQPPAPFDYSVRAATAALGSAATGGGDPGFAAGTTVSGPQRQEAVAAVTPRASTAPELPPSASRSAAVSATAMPHAPSSGLAQPAPSPSALPPSHQEASEVVAPRDTQADAIAEPTVPAAAAVDGTPAAQVQRQPSQPIRVDDSRANAKAKLPVATGNRTPPNAILAAAVADYAAANATLPGRLPETQGGATAPVDAVSTRDGGGASAEGDGDGTSGGAAAAVLEEPKTERKKTFPAFFVSLRDGEGAVEPRRPKPPTPRNFVPSQLLPTRAAGVPPPRKQCRRNSPSGALLISHSRIGGQSGHRQHQHRKLSPLQAHDMNCPRSVRKNVSPSRGFSAQRRQRHAYPSPYERATNPSGARNVQRKTPAYPSSQRQHVHVNGTAASMTKSIKSYIQSLSPVIVVDASGAPIGYEDVRKVELDSCCRPQQQRRPQEWSATAAPAFRDIYLRSGGIRGDVPEAEYNLPATRLSHNKRENHYVDAPSQPHDFSQKSQQQRPCSSRNEPCNPRLTSCGATSETTSQPPHQQHQHRYAPSEPHMPGNIIFTAPVSDRRVPTLAELERRLQQLRLEDEHEAAEYHRRQAQHSQRLQHQQHIHSLLHPTGAVAVGGNTRSFVAASSYATREIAEQQRRRHNSAAGRLSQQRTVSPPWRTDLNSSPVRPRWDISRPRSPIYHPAPATTAGG</sequence>
<feature type="region of interest" description="Disordered" evidence="3">
    <location>
        <begin position="2021"/>
        <end position="2075"/>
    </location>
</feature>
<dbReference type="GeneID" id="92362341"/>
<name>A0A836HGM1_9TRYP</name>
<keyword evidence="2" id="KW-0175">Coiled coil</keyword>
<dbReference type="KEGG" id="loi:92362341"/>
<feature type="region of interest" description="Disordered" evidence="3">
    <location>
        <begin position="2094"/>
        <end position="2115"/>
    </location>
</feature>
<feature type="region of interest" description="Disordered" evidence="3">
    <location>
        <begin position="1636"/>
        <end position="1735"/>
    </location>
</feature>
<protein>
    <recommendedName>
        <fullName evidence="4">RING-type domain-containing protein</fullName>
    </recommendedName>
</protein>
<feature type="compositionally biased region" description="Low complexity" evidence="3">
    <location>
        <begin position="482"/>
        <end position="505"/>
    </location>
</feature>
<feature type="compositionally biased region" description="Basic and acidic residues" evidence="3">
    <location>
        <begin position="1408"/>
        <end position="1430"/>
    </location>
</feature>
<comment type="caution">
    <text evidence="5">The sequence shown here is derived from an EMBL/GenBank/DDBJ whole genome shotgun (WGS) entry which is preliminary data.</text>
</comment>
<feature type="compositionally biased region" description="Polar residues" evidence="3">
    <location>
        <begin position="2457"/>
        <end position="2491"/>
    </location>
</feature>
<dbReference type="RefSeq" id="XP_067063919.1">
    <property type="nucleotide sequence ID" value="XM_067208407.1"/>
</dbReference>
<reference evidence="6" key="2">
    <citation type="journal article" date="2021" name="Sci. Data">
        <title>Chromosome-scale genome sequencing, assembly and annotation of six genomes from subfamily Leishmaniinae.</title>
        <authorList>
            <person name="Almutairi H."/>
            <person name="Urbaniak M.D."/>
            <person name="Bates M.D."/>
            <person name="Jariyapan N."/>
            <person name="Kwakye-Nuako G."/>
            <person name="Thomaz Soccol V."/>
            <person name="Al-Salem W.S."/>
            <person name="Dillon R.J."/>
            <person name="Bates P.A."/>
            <person name="Gatherer D."/>
        </authorList>
    </citation>
    <scope>NUCLEOTIDE SEQUENCE [LARGE SCALE GENOMIC DNA]</scope>
</reference>
<feature type="coiled-coil region" evidence="2">
    <location>
        <begin position="600"/>
        <end position="669"/>
    </location>
</feature>
<feature type="region of interest" description="Disordered" evidence="3">
    <location>
        <begin position="346"/>
        <end position="376"/>
    </location>
</feature>
<feature type="compositionally biased region" description="Low complexity" evidence="3">
    <location>
        <begin position="2032"/>
        <end position="2055"/>
    </location>
</feature>
<feature type="region of interest" description="Disordered" evidence="3">
    <location>
        <begin position="2437"/>
        <end position="2510"/>
    </location>
</feature>
<feature type="region of interest" description="Disordered" evidence="3">
    <location>
        <begin position="1403"/>
        <end position="1430"/>
    </location>
</feature>
<feature type="compositionally biased region" description="Low complexity" evidence="3">
    <location>
        <begin position="1272"/>
        <end position="1284"/>
    </location>
</feature>
<feature type="region of interest" description="Disordered" evidence="3">
    <location>
        <begin position="1874"/>
        <end position="1893"/>
    </location>
</feature>
<feature type="compositionally biased region" description="Acidic residues" evidence="3">
    <location>
        <begin position="959"/>
        <end position="970"/>
    </location>
</feature>
<feature type="region of interest" description="Disordered" evidence="3">
    <location>
        <begin position="939"/>
        <end position="984"/>
    </location>
</feature>
<dbReference type="PROSITE" id="PS50089">
    <property type="entry name" value="ZF_RING_2"/>
    <property type="match status" value="1"/>
</dbReference>
<feature type="region of interest" description="Disordered" evidence="3">
    <location>
        <begin position="553"/>
        <end position="580"/>
    </location>
</feature>
<feature type="region of interest" description="Disordered" evidence="3">
    <location>
        <begin position="2216"/>
        <end position="2348"/>
    </location>
</feature>
<feature type="compositionally biased region" description="Polar residues" evidence="3">
    <location>
        <begin position="1"/>
        <end position="20"/>
    </location>
</feature>
<feature type="domain" description="RING-type" evidence="4">
    <location>
        <begin position="27"/>
        <end position="80"/>
    </location>
</feature>
<dbReference type="InterPro" id="IPR001841">
    <property type="entry name" value="Znf_RING"/>
</dbReference>
<evidence type="ECO:0000256" key="2">
    <source>
        <dbReference type="SAM" id="Coils"/>
    </source>
</evidence>
<dbReference type="EMBL" id="JAFHLR010000019">
    <property type="protein sequence ID" value="KAG5480918.1"/>
    <property type="molecule type" value="Genomic_DNA"/>
</dbReference>
<feature type="compositionally biased region" description="Low complexity" evidence="3">
    <location>
        <begin position="944"/>
        <end position="958"/>
    </location>
</feature>
<feature type="region of interest" description="Disordered" evidence="3">
    <location>
        <begin position="1443"/>
        <end position="1541"/>
    </location>
</feature>
<feature type="compositionally biased region" description="Polar residues" evidence="3">
    <location>
        <begin position="553"/>
        <end position="567"/>
    </location>
</feature>
<feature type="compositionally biased region" description="Polar residues" evidence="3">
    <location>
        <begin position="113"/>
        <end position="127"/>
    </location>
</feature>
<evidence type="ECO:0000256" key="3">
    <source>
        <dbReference type="SAM" id="MobiDB-lite"/>
    </source>
</evidence>
<feature type="region of interest" description="Disordered" evidence="3">
    <location>
        <begin position="2152"/>
        <end position="2201"/>
    </location>
</feature>
<feature type="region of interest" description="Disordered" evidence="3">
    <location>
        <begin position="2596"/>
        <end position="2653"/>
    </location>
</feature>
<keyword evidence="6" id="KW-1185">Reference proteome</keyword>
<feature type="region of interest" description="Disordered" evidence="3">
    <location>
        <begin position="1346"/>
        <end position="1366"/>
    </location>
</feature>
<keyword evidence="1" id="KW-0862">Zinc</keyword>
<evidence type="ECO:0000313" key="6">
    <source>
        <dbReference type="Proteomes" id="UP000674143"/>
    </source>
</evidence>